<reference evidence="12" key="1">
    <citation type="submission" date="2023-03" db="EMBL/GenBank/DDBJ databases">
        <title>Chromosome-level genomes of two armyworms, Mythimna separata and Mythimna loreyi, provide insights into the biosynthesis and reception of sex pheromones.</title>
        <authorList>
            <person name="Zhao H."/>
        </authorList>
    </citation>
    <scope>NUCLEOTIDE SEQUENCE</scope>
    <source>
        <strain evidence="12">BeijingLab</strain>
        <tissue evidence="12">Pupa</tissue>
    </source>
</reference>
<evidence type="ECO:0000256" key="2">
    <source>
        <dbReference type="ARBA" id="ARBA00005928"/>
    </source>
</evidence>
<dbReference type="EC" id="1.2.1.84" evidence="10"/>
<dbReference type="FunFam" id="3.40.50.720:FF:000143">
    <property type="entry name" value="Fatty acyl-CoA reductase"/>
    <property type="match status" value="1"/>
</dbReference>
<evidence type="ECO:0000256" key="3">
    <source>
        <dbReference type="ARBA" id="ARBA00022516"/>
    </source>
</evidence>
<keyword evidence="10" id="KW-0560">Oxidoreductase</keyword>
<evidence type="ECO:0000313" key="13">
    <source>
        <dbReference type="Proteomes" id="UP001231518"/>
    </source>
</evidence>
<protein>
    <recommendedName>
        <fullName evidence="10">Fatty acyl-CoA reductase</fullName>
        <ecNumber evidence="10">1.2.1.84</ecNumber>
    </recommendedName>
</protein>
<dbReference type="Pfam" id="PF07993">
    <property type="entry name" value="NAD_binding_4"/>
    <property type="match status" value="1"/>
</dbReference>
<dbReference type="CDD" id="cd05236">
    <property type="entry name" value="FAR-N_SDR_e"/>
    <property type="match status" value="1"/>
</dbReference>
<evidence type="ECO:0000256" key="4">
    <source>
        <dbReference type="ARBA" id="ARBA00022692"/>
    </source>
</evidence>
<dbReference type="AlphaFoldDB" id="A0AAD8DL24"/>
<evidence type="ECO:0000313" key="12">
    <source>
        <dbReference type="EMBL" id="KAJ8707577.1"/>
    </source>
</evidence>
<dbReference type="GO" id="GO:0080019">
    <property type="term" value="F:alcohol-forming very long-chain fatty acyl-CoA reductase activity"/>
    <property type="evidence" value="ECO:0007669"/>
    <property type="project" value="InterPro"/>
</dbReference>
<dbReference type="GO" id="GO:0016020">
    <property type="term" value="C:membrane"/>
    <property type="evidence" value="ECO:0007669"/>
    <property type="project" value="UniProtKB-SubCell"/>
</dbReference>
<comment type="catalytic activity">
    <reaction evidence="9 10">
        <text>a long-chain fatty acyl-CoA + 2 NADPH + 2 H(+) = a long-chain primary fatty alcohol + 2 NADP(+) + CoA</text>
        <dbReference type="Rhea" id="RHEA:52716"/>
        <dbReference type="ChEBI" id="CHEBI:15378"/>
        <dbReference type="ChEBI" id="CHEBI:57287"/>
        <dbReference type="ChEBI" id="CHEBI:57783"/>
        <dbReference type="ChEBI" id="CHEBI:58349"/>
        <dbReference type="ChEBI" id="CHEBI:77396"/>
        <dbReference type="ChEBI" id="CHEBI:83139"/>
        <dbReference type="EC" id="1.2.1.84"/>
    </reaction>
</comment>
<dbReference type="InterPro" id="IPR013120">
    <property type="entry name" value="FAR_NAD-bd"/>
</dbReference>
<accession>A0AAD8DL24</accession>
<dbReference type="GO" id="GO:0102965">
    <property type="term" value="F:alcohol-forming long-chain fatty acyl-CoA reductase activity"/>
    <property type="evidence" value="ECO:0007669"/>
    <property type="project" value="UniProtKB-EC"/>
</dbReference>
<evidence type="ECO:0000256" key="8">
    <source>
        <dbReference type="ARBA" id="ARBA00023136"/>
    </source>
</evidence>
<keyword evidence="6" id="KW-1133">Transmembrane helix</keyword>
<comment type="subcellular location">
    <subcellularLocation>
        <location evidence="1">Membrane</location>
        <topology evidence="1">Multi-pass membrane protein</topology>
    </subcellularLocation>
</comment>
<comment type="similarity">
    <text evidence="2 10">Belongs to the fatty acyl-CoA reductase family.</text>
</comment>
<evidence type="ECO:0000256" key="5">
    <source>
        <dbReference type="ARBA" id="ARBA00022857"/>
    </source>
</evidence>
<dbReference type="GO" id="GO:0005777">
    <property type="term" value="C:peroxisome"/>
    <property type="evidence" value="ECO:0007669"/>
    <property type="project" value="TreeGrafter"/>
</dbReference>
<organism evidence="12 13">
    <name type="scientific">Mythimna separata</name>
    <name type="common">Oriental armyworm</name>
    <name type="synonym">Pseudaletia separata</name>
    <dbReference type="NCBI Taxonomy" id="271217"/>
    <lineage>
        <taxon>Eukaryota</taxon>
        <taxon>Metazoa</taxon>
        <taxon>Ecdysozoa</taxon>
        <taxon>Arthropoda</taxon>
        <taxon>Hexapoda</taxon>
        <taxon>Insecta</taxon>
        <taxon>Pterygota</taxon>
        <taxon>Neoptera</taxon>
        <taxon>Endopterygota</taxon>
        <taxon>Lepidoptera</taxon>
        <taxon>Glossata</taxon>
        <taxon>Ditrysia</taxon>
        <taxon>Noctuoidea</taxon>
        <taxon>Noctuidae</taxon>
        <taxon>Noctuinae</taxon>
        <taxon>Hadenini</taxon>
        <taxon>Mythimna</taxon>
    </lineage>
</organism>
<keyword evidence="8" id="KW-0472">Membrane</keyword>
<dbReference type="PANTHER" id="PTHR11011">
    <property type="entry name" value="MALE STERILITY PROTEIN 2-RELATED"/>
    <property type="match status" value="1"/>
</dbReference>
<keyword evidence="4" id="KW-0812">Transmembrane</keyword>
<evidence type="ECO:0000256" key="7">
    <source>
        <dbReference type="ARBA" id="ARBA00023098"/>
    </source>
</evidence>
<comment type="function">
    <text evidence="10">Catalyzes the reduction of fatty acyl-CoA to fatty alcohols.</text>
</comment>
<proteinExistence type="inferred from homology"/>
<keyword evidence="7 10" id="KW-0443">Lipid metabolism</keyword>
<dbReference type="Proteomes" id="UP001231518">
    <property type="component" value="Chromosome 28"/>
</dbReference>
<dbReference type="GO" id="GO:0035336">
    <property type="term" value="P:long-chain fatty-acyl-CoA metabolic process"/>
    <property type="evidence" value="ECO:0007669"/>
    <property type="project" value="TreeGrafter"/>
</dbReference>
<sequence length="502" mass="55646">MDAGAEVIWKALEQQKGTKDVMKRGDSSIQQFYRNSSILVTGGTGFLGKQLVEKLFRSCKLSKVFIMMRAKKGKTVEERLADALKDPIFDTLRECQPGFADRIVPIVGEMAEKELGISEKDRWLLIKEVDVIFHVAATISFQEPLKSATLTNVRGTRELLALAKECKKLRTFVYVSTAYCHATFSRRDTEVLEQFYPCPMPPALLIRMAETMDEERLNLIKDGLIAEWPNTYSFTKALAEELVRSSAGDFPICVIRPSIVVCARREPYPGWIDLSSVYGPSGITLGCMLGVIHALQSVQGIRIDFIPVDYVNNVAIAAATTAGKDVKIYTVGSSKRNPITWGGLSHILNNFARKTVVSPDAIWYCFVIQSPYRWVHLLFSFLLHTVPAFLADGVCMLLNKPPRFLLHTVPACLADGVCMLLNKPPRFLLHTVPACLADSVCVMLNKPPRASDGPATHYLLPLPVCLADGVCVLLNKPPRFLLHTVPACLADGVCVLLNKPPR</sequence>
<dbReference type="PANTHER" id="PTHR11011:SF60">
    <property type="entry name" value="FATTY ACYL-COA REDUCTASE-RELATED"/>
    <property type="match status" value="1"/>
</dbReference>
<evidence type="ECO:0000259" key="11">
    <source>
        <dbReference type="Pfam" id="PF07993"/>
    </source>
</evidence>
<dbReference type="SUPFAM" id="SSF51735">
    <property type="entry name" value="NAD(P)-binding Rossmann-fold domains"/>
    <property type="match status" value="1"/>
</dbReference>
<evidence type="ECO:0000256" key="9">
    <source>
        <dbReference type="ARBA" id="ARBA00052530"/>
    </source>
</evidence>
<gene>
    <name evidence="12" type="ORF">PYW07_011254</name>
</gene>
<evidence type="ECO:0000256" key="10">
    <source>
        <dbReference type="RuleBase" id="RU363097"/>
    </source>
</evidence>
<dbReference type="Gene3D" id="3.40.50.720">
    <property type="entry name" value="NAD(P)-binding Rossmann-like Domain"/>
    <property type="match status" value="1"/>
</dbReference>
<evidence type="ECO:0000256" key="6">
    <source>
        <dbReference type="ARBA" id="ARBA00022989"/>
    </source>
</evidence>
<keyword evidence="5 10" id="KW-0521">NADP</keyword>
<evidence type="ECO:0000256" key="1">
    <source>
        <dbReference type="ARBA" id="ARBA00004141"/>
    </source>
</evidence>
<feature type="domain" description="Thioester reductase (TE)" evidence="11">
    <location>
        <begin position="40"/>
        <end position="314"/>
    </location>
</feature>
<keyword evidence="3 10" id="KW-0444">Lipid biosynthesis</keyword>
<keyword evidence="13" id="KW-1185">Reference proteome</keyword>
<dbReference type="InterPro" id="IPR036291">
    <property type="entry name" value="NAD(P)-bd_dom_sf"/>
</dbReference>
<dbReference type="EMBL" id="JARGEI010000027">
    <property type="protein sequence ID" value="KAJ8707577.1"/>
    <property type="molecule type" value="Genomic_DNA"/>
</dbReference>
<dbReference type="InterPro" id="IPR026055">
    <property type="entry name" value="FAR"/>
</dbReference>
<name>A0AAD8DL24_MYTSE</name>
<comment type="caution">
    <text evidence="12">The sequence shown here is derived from an EMBL/GenBank/DDBJ whole genome shotgun (WGS) entry which is preliminary data.</text>
</comment>